<dbReference type="AlphaFoldDB" id="A0A6J4VP73"/>
<organism evidence="1">
    <name type="scientific">uncultured Thermomicrobiales bacterium</name>
    <dbReference type="NCBI Taxonomy" id="1645740"/>
    <lineage>
        <taxon>Bacteria</taxon>
        <taxon>Pseudomonadati</taxon>
        <taxon>Thermomicrobiota</taxon>
        <taxon>Thermomicrobia</taxon>
        <taxon>Thermomicrobiales</taxon>
        <taxon>environmental samples</taxon>
    </lineage>
</organism>
<proteinExistence type="predicted"/>
<sequence>MRNPDDWAGESLAGFLANVRVAWVAAAPEERNLLAWLPFGWVVVENKTVVAVVPRPELAPFFDLVAVKGVTAEATGVGAARLRTSRAAASRCPTPPRARSALRAIPPAGQRAARPLGPVAWPRAS</sequence>
<dbReference type="EMBL" id="CADCWF010000371">
    <property type="protein sequence ID" value="CAA9584681.1"/>
    <property type="molecule type" value="Genomic_DNA"/>
</dbReference>
<name>A0A6J4VP73_9BACT</name>
<accession>A0A6J4VP73</accession>
<reference evidence="1" key="1">
    <citation type="submission" date="2020-02" db="EMBL/GenBank/DDBJ databases">
        <authorList>
            <person name="Meier V. D."/>
        </authorList>
    </citation>
    <scope>NUCLEOTIDE SEQUENCE</scope>
    <source>
        <strain evidence="1">AVDCRST_MAG59</strain>
    </source>
</reference>
<protein>
    <submittedName>
        <fullName evidence="1">Uncharacterized protein</fullName>
    </submittedName>
</protein>
<gene>
    <name evidence="1" type="ORF">AVDCRST_MAG59-5308</name>
</gene>
<evidence type="ECO:0000313" key="1">
    <source>
        <dbReference type="EMBL" id="CAA9584681.1"/>
    </source>
</evidence>